<sequence length="392" mass="43948">MPSWGRYKGAAGGNPRDSTQDPISGAYRGARLGTGRSTGRGIAQGTNRNSRRGPPMGPPMGPPISPPLDDPADPLPYPAIAKYPPRAAAAATYFYFAYGRNMMLEEMASKCDCSILFRRGILKDHRFQINQSGDVNMVRSEPGRSDYVEGILFAISKMDMERLDSDTWVNAPPREKIWIHIQVEPLAIPSLHDKPVVYAAKELKKYTCPPSYEQKQHQGVGQTAGRSIKRADRAKNQKPSWSRLGYQKKRNRQTEHWGGETPHQVMAYMYLNSQDSRDGKVLQDLVEPLENAMEDALKLGISQSYLSTYVYPVIRKPVEGSRKEGRKGQWKTGHPEQQVEKETPEGTSGYQQSASLVANSGVRWKGQKPLPKSNTLSMLNKQDDDRKQKRQC</sequence>
<feature type="region of interest" description="Disordered" evidence="3">
    <location>
        <begin position="211"/>
        <end position="240"/>
    </location>
</feature>
<proteinExistence type="predicted"/>
<feature type="compositionally biased region" description="Basic and acidic residues" evidence="3">
    <location>
        <begin position="381"/>
        <end position="392"/>
    </location>
</feature>
<dbReference type="Gene3D" id="3.10.490.10">
    <property type="entry name" value="Gamma-glutamyl cyclotransferase-like"/>
    <property type="match status" value="1"/>
</dbReference>
<gene>
    <name evidence="4" type="ORF">BDV25DRAFT_140631</name>
</gene>
<keyword evidence="2" id="KW-0456">Lyase</keyword>
<accession>A0A5N6TU31</accession>
<dbReference type="InterPro" id="IPR017939">
    <property type="entry name" value="G-Glutamylcylcotransferase"/>
</dbReference>
<dbReference type="PANTHER" id="PTHR12935">
    <property type="entry name" value="GAMMA-GLUTAMYLCYCLOTRANSFERASE"/>
    <property type="match status" value="1"/>
</dbReference>
<dbReference type="Proteomes" id="UP000325780">
    <property type="component" value="Unassembled WGS sequence"/>
</dbReference>
<dbReference type="AlphaFoldDB" id="A0A5N6TU31"/>
<evidence type="ECO:0000313" key="5">
    <source>
        <dbReference type="Proteomes" id="UP000325780"/>
    </source>
</evidence>
<feature type="region of interest" description="Disordered" evidence="3">
    <location>
        <begin position="1"/>
        <end position="73"/>
    </location>
</feature>
<evidence type="ECO:0000256" key="3">
    <source>
        <dbReference type="SAM" id="MobiDB-lite"/>
    </source>
</evidence>
<feature type="compositionally biased region" description="Polar residues" evidence="3">
    <location>
        <begin position="345"/>
        <end position="358"/>
    </location>
</feature>
<dbReference type="EMBL" id="ML742118">
    <property type="protein sequence ID" value="KAE8149591.1"/>
    <property type="molecule type" value="Genomic_DNA"/>
</dbReference>
<evidence type="ECO:0000313" key="4">
    <source>
        <dbReference type="EMBL" id="KAE8149591.1"/>
    </source>
</evidence>
<keyword evidence="5" id="KW-1185">Reference proteome</keyword>
<dbReference type="PANTHER" id="PTHR12935:SF0">
    <property type="entry name" value="GAMMA-GLUTAMYLCYCLOTRANSFERASE"/>
    <property type="match status" value="1"/>
</dbReference>
<dbReference type="GO" id="GO:0003839">
    <property type="term" value="F:gamma-glutamylcyclotransferase activity"/>
    <property type="evidence" value="ECO:0007669"/>
    <property type="project" value="UniProtKB-EC"/>
</dbReference>
<feature type="compositionally biased region" description="Basic and acidic residues" evidence="3">
    <location>
        <begin position="320"/>
        <end position="344"/>
    </location>
</feature>
<organism evidence="4 5">
    <name type="scientific">Aspergillus avenaceus</name>
    <dbReference type="NCBI Taxonomy" id="36643"/>
    <lineage>
        <taxon>Eukaryota</taxon>
        <taxon>Fungi</taxon>
        <taxon>Dikarya</taxon>
        <taxon>Ascomycota</taxon>
        <taxon>Pezizomycotina</taxon>
        <taxon>Eurotiomycetes</taxon>
        <taxon>Eurotiomycetidae</taxon>
        <taxon>Eurotiales</taxon>
        <taxon>Aspergillaceae</taxon>
        <taxon>Aspergillus</taxon>
        <taxon>Aspergillus subgen. Circumdati</taxon>
    </lineage>
</organism>
<dbReference type="CDD" id="cd06661">
    <property type="entry name" value="GGCT_like"/>
    <property type="match status" value="1"/>
</dbReference>
<feature type="compositionally biased region" description="Pro residues" evidence="3">
    <location>
        <begin position="55"/>
        <end position="73"/>
    </location>
</feature>
<evidence type="ECO:0000256" key="1">
    <source>
        <dbReference type="ARBA" id="ARBA00012346"/>
    </source>
</evidence>
<dbReference type="InterPro" id="IPR013024">
    <property type="entry name" value="GGCT-like"/>
</dbReference>
<dbReference type="OrthoDB" id="2924818at2759"/>
<dbReference type="EC" id="4.3.2.9" evidence="1"/>
<protein>
    <recommendedName>
        <fullName evidence="1">gamma-glutamylcyclotransferase</fullName>
        <ecNumber evidence="1">4.3.2.9</ecNumber>
    </recommendedName>
</protein>
<name>A0A5N6TU31_ASPAV</name>
<evidence type="ECO:0000256" key="2">
    <source>
        <dbReference type="ARBA" id="ARBA00023239"/>
    </source>
</evidence>
<reference evidence="4 5" key="1">
    <citation type="submission" date="2019-04" db="EMBL/GenBank/DDBJ databases">
        <title>Friends and foes A comparative genomics study of 23 Aspergillus species from section Flavi.</title>
        <authorList>
            <consortium name="DOE Joint Genome Institute"/>
            <person name="Kjaerbolling I."/>
            <person name="Vesth T."/>
            <person name="Frisvad J.C."/>
            <person name="Nybo J.L."/>
            <person name="Theobald S."/>
            <person name="Kildgaard S."/>
            <person name="Isbrandt T."/>
            <person name="Kuo A."/>
            <person name="Sato A."/>
            <person name="Lyhne E.K."/>
            <person name="Kogle M.E."/>
            <person name="Wiebenga A."/>
            <person name="Kun R.S."/>
            <person name="Lubbers R.J."/>
            <person name="Makela M.R."/>
            <person name="Barry K."/>
            <person name="Chovatia M."/>
            <person name="Clum A."/>
            <person name="Daum C."/>
            <person name="Haridas S."/>
            <person name="He G."/>
            <person name="LaButti K."/>
            <person name="Lipzen A."/>
            <person name="Mondo S."/>
            <person name="Riley R."/>
            <person name="Salamov A."/>
            <person name="Simmons B.A."/>
            <person name="Magnuson J.K."/>
            <person name="Henrissat B."/>
            <person name="Mortensen U.H."/>
            <person name="Larsen T.O."/>
            <person name="Devries R.P."/>
            <person name="Grigoriev I.V."/>
            <person name="Machida M."/>
            <person name="Baker S.E."/>
            <person name="Andersen M.R."/>
        </authorList>
    </citation>
    <scope>NUCLEOTIDE SEQUENCE [LARGE SCALE GENOMIC DNA]</scope>
    <source>
        <strain evidence="4 5">IBT 18842</strain>
    </source>
</reference>
<feature type="region of interest" description="Disordered" evidence="3">
    <location>
        <begin position="320"/>
        <end position="392"/>
    </location>
</feature>